<dbReference type="PANTHER" id="PTHR31672:SF13">
    <property type="entry name" value="F-BOX PROTEIN CPR30-LIKE"/>
    <property type="match status" value="1"/>
</dbReference>
<dbReference type="OrthoDB" id="1366962at2759"/>
<dbReference type="SMART" id="SM00256">
    <property type="entry name" value="FBOX"/>
    <property type="match status" value="1"/>
</dbReference>
<keyword evidence="3" id="KW-1185">Reference proteome</keyword>
<dbReference type="PROSITE" id="PS50181">
    <property type="entry name" value="FBOX"/>
    <property type="match status" value="1"/>
</dbReference>
<dbReference type="InterPro" id="IPR050796">
    <property type="entry name" value="SCF_F-box_component"/>
</dbReference>
<reference evidence="2" key="1">
    <citation type="submission" date="2020-09" db="EMBL/GenBank/DDBJ databases">
        <title>Genome-Enabled Discovery of Anthraquinone Biosynthesis in Senna tora.</title>
        <authorList>
            <person name="Kang S.-H."/>
            <person name="Pandey R.P."/>
            <person name="Lee C.-M."/>
            <person name="Sim J.-S."/>
            <person name="Jeong J.-T."/>
            <person name="Choi B.-S."/>
            <person name="Jung M."/>
            <person name="Ginzburg D."/>
            <person name="Zhao K."/>
            <person name="Won S.Y."/>
            <person name="Oh T.-J."/>
            <person name="Yu Y."/>
            <person name="Kim N.-H."/>
            <person name="Lee O.R."/>
            <person name="Lee T.-H."/>
            <person name="Bashyal P."/>
            <person name="Kim T.-S."/>
            <person name="Lee W.-H."/>
            <person name="Kawkins C."/>
            <person name="Kim C.-K."/>
            <person name="Kim J.S."/>
            <person name="Ahn B.O."/>
            <person name="Rhee S.Y."/>
            <person name="Sohng J.K."/>
        </authorList>
    </citation>
    <scope>NUCLEOTIDE SEQUENCE</scope>
    <source>
        <tissue evidence="2">Leaf</tissue>
    </source>
</reference>
<dbReference type="Pfam" id="PF07734">
    <property type="entry name" value="FBA_1"/>
    <property type="match status" value="1"/>
</dbReference>
<organism evidence="2 3">
    <name type="scientific">Senna tora</name>
    <dbReference type="NCBI Taxonomy" id="362788"/>
    <lineage>
        <taxon>Eukaryota</taxon>
        <taxon>Viridiplantae</taxon>
        <taxon>Streptophyta</taxon>
        <taxon>Embryophyta</taxon>
        <taxon>Tracheophyta</taxon>
        <taxon>Spermatophyta</taxon>
        <taxon>Magnoliopsida</taxon>
        <taxon>eudicotyledons</taxon>
        <taxon>Gunneridae</taxon>
        <taxon>Pentapetalae</taxon>
        <taxon>rosids</taxon>
        <taxon>fabids</taxon>
        <taxon>Fabales</taxon>
        <taxon>Fabaceae</taxon>
        <taxon>Caesalpinioideae</taxon>
        <taxon>Cassia clade</taxon>
        <taxon>Senna</taxon>
    </lineage>
</organism>
<evidence type="ECO:0000259" key="1">
    <source>
        <dbReference type="PROSITE" id="PS50181"/>
    </source>
</evidence>
<dbReference type="CDD" id="cd22157">
    <property type="entry name" value="F-box_AtFBW1-like"/>
    <property type="match status" value="1"/>
</dbReference>
<dbReference type="SUPFAM" id="SSF50965">
    <property type="entry name" value="Galactose oxidase, central domain"/>
    <property type="match status" value="1"/>
</dbReference>
<dbReference type="SUPFAM" id="SSF81383">
    <property type="entry name" value="F-box domain"/>
    <property type="match status" value="1"/>
</dbReference>
<evidence type="ECO:0000313" key="3">
    <source>
        <dbReference type="Proteomes" id="UP000634136"/>
    </source>
</evidence>
<dbReference type="InterPro" id="IPR001810">
    <property type="entry name" value="F-box_dom"/>
</dbReference>
<evidence type="ECO:0000313" key="2">
    <source>
        <dbReference type="EMBL" id="KAF7830859.1"/>
    </source>
</evidence>
<dbReference type="NCBIfam" id="TIGR01640">
    <property type="entry name" value="F_box_assoc_1"/>
    <property type="match status" value="1"/>
</dbReference>
<name>A0A834TZC7_9FABA</name>
<dbReference type="EMBL" id="JAAIUW010000005">
    <property type="protein sequence ID" value="KAF7830859.1"/>
    <property type="molecule type" value="Genomic_DNA"/>
</dbReference>
<dbReference type="Proteomes" id="UP000634136">
    <property type="component" value="Unassembled WGS sequence"/>
</dbReference>
<protein>
    <submittedName>
        <fullName evidence="2">Putative F-box protein</fullName>
    </submittedName>
</protein>
<comment type="caution">
    <text evidence="2">The sequence shown here is derived from an EMBL/GenBank/DDBJ whole genome shotgun (WGS) entry which is preliminary data.</text>
</comment>
<dbReference type="InterPro" id="IPR036047">
    <property type="entry name" value="F-box-like_dom_sf"/>
</dbReference>
<accession>A0A834TZC7</accession>
<dbReference type="InterPro" id="IPR017451">
    <property type="entry name" value="F-box-assoc_interact_dom"/>
</dbReference>
<proteinExistence type="predicted"/>
<dbReference type="PANTHER" id="PTHR31672">
    <property type="entry name" value="BNACNNG10540D PROTEIN"/>
    <property type="match status" value="1"/>
</dbReference>
<dbReference type="Gene3D" id="1.20.1280.50">
    <property type="match status" value="1"/>
</dbReference>
<gene>
    <name evidence="2" type="ORF">G2W53_013192</name>
</gene>
<dbReference type="InterPro" id="IPR011043">
    <property type="entry name" value="Gal_Oxase/kelch_b-propeller"/>
</dbReference>
<dbReference type="Pfam" id="PF00646">
    <property type="entry name" value="F-box"/>
    <property type="match status" value="1"/>
</dbReference>
<sequence length="433" mass="49597">MASTSCELQSHLPEDILADILRRLPLRTLARFRCVSKSWRSLFADPFFVRTHLNFLKLHPHLNTRIILSRYIHPPLSVGPEDYSSLPTAEDDSKCGFEISQELHLPPILGNIYSVKGHCDGLICVIISDGSIVLWNPSIREYRKLPTPSNFRKTREVLGLGFDPSLNDYKIVRAPSDYCNCKIKDYHPQIEVFTLGSNSWRKLPDEETPPFFIQHYQQSLTLNGGLYWLTMEDFRTIILRFDLVEEKFKVVPPPPQDGPGRNIAWLGVLNDSLCVFHSQRFTYIDIWTTMDDQTWTKLITIPKIHEPEPSLRCLDYSPLCFMKSGTLLMRVRGKGLVAYDPVDDRYSKLAVLESESWLHETVCTESLVSPYGCNRALEQTGSSSTITLNLWKLLLDLKNGVSQLLAMERPARLLPALAMYKHLRNCITCKNLN</sequence>
<dbReference type="AlphaFoldDB" id="A0A834TZC7"/>
<feature type="domain" description="F-box" evidence="1">
    <location>
        <begin position="6"/>
        <end position="58"/>
    </location>
</feature>
<dbReference type="InterPro" id="IPR006527">
    <property type="entry name" value="F-box-assoc_dom_typ1"/>
</dbReference>